<sequence length="415" mass="47792">MSIDKNSANECCFMLFLQGCLMRILIVNYEFPPIGGGGGIATYYIARELCRKGHSVSVLTSRFRELRWHEELEDIQIYRVPVLRKRRDYCSVLEMATFILSSLPMLFYLLLTRKFDLLHIFFGVPSGPLGYIAKKIFGIPYIIRMGGGDVPGFRPFQYKYLYTMLTPFLNILWRNAEFLVANSDGLRDMAQRVFPGQPIHVIPNGVDLYRFNNRLQRCPTPEVRILFVSRLIRRKGLQFLIDAMPTIRKQAHVPFVIHVVGDGPDKELFTRQIEERGVNEYFRFHGYVDHGKLPDYYLDADLFVLPSLAEGMPNVVLEAMGSGLPIVATKVPGSEELVHDGQNGFLIEHDKPEELIRALVSLINKRSLREKMGCQSKAIAREYGWDRVADDYMELYRNTVRHEVLQPTGEFLHHV</sequence>
<dbReference type="Gene3D" id="3.40.50.2000">
    <property type="entry name" value="Glycogen Phosphorylase B"/>
    <property type="match status" value="2"/>
</dbReference>
<evidence type="ECO:0000313" key="5">
    <source>
        <dbReference type="Proteomes" id="UP000230821"/>
    </source>
</evidence>
<feature type="domain" description="Glycosyltransferase subfamily 4-like N-terminal" evidence="3">
    <location>
        <begin position="36"/>
        <end position="208"/>
    </location>
</feature>
<dbReference type="InterPro" id="IPR001296">
    <property type="entry name" value="Glyco_trans_1"/>
</dbReference>
<protein>
    <submittedName>
        <fullName evidence="4">Glycosyl transferase</fullName>
    </submittedName>
</protein>
<dbReference type="SUPFAM" id="SSF53756">
    <property type="entry name" value="UDP-Glycosyltransferase/glycogen phosphorylase"/>
    <property type="match status" value="1"/>
</dbReference>
<dbReference type="PANTHER" id="PTHR45947">
    <property type="entry name" value="SULFOQUINOVOSYL TRANSFERASE SQD2"/>
    <property type="match status" value="1"/>
</dbReference>
<evidence type="ECO:0000259" key="2">
    <source>
        <dbReference type="Pfam" id="PF00534"/>
    </source>
</evidence>
<dbReference type="PANTHER" id="PTHR45947:SF3">
    <property type="entry name" value="SULFOQUINOVOSYL TRANSFERASE SQD2"/>
    <property type="match status" value="1"/>
</dbReference>
<dbReference type="Pfam" id="PF00534">
    <property type="entry name" value="Glycos_transf_1"/>
    <property type="match status" value="1"/>
</dbReference>
<dbReference type="EMBL" id="PDSK01000142">
    <property type="protein sequence ID" value="PIE31531.1"/>
    <property type="molecule type" value="Genomic_DNA"/>
</dbReference>
<reference evidence="4 5" key="1">
    <citation type="submission" date="2017-10" db="EMBL/GenBank/DDBJ databases">
        <title>Novel microbial diversity and functional potential in the marine mammal oral microbiome.</title>
        <authorList>
            <person name="Dudek N.K."/>
            <person name="Sun C.L."/>
            <person name="Burstein D."/>
            <person name="Kantor R.S."/>
            <person name="Aliaga Goltsman D.S."/>
            <person name="Bik E.M."/>
            <person name="Thomas B.C."/>
            <person name="Banfield J.F."/>
            <person name="Relman D.A."/>
        </authorList>
    </citation>
    <scope>NUCLEOTIDE SEQUENCE [LARGE SCALE GENOMIC DNA]</scope>
    <source>
        <strain evidence="4">DOLJORAL78_47_16</strain>
    </source>
</reference>
<dbReference type="Proteomes" id="UP000230821">
    <property type="component" value="Unassembled WGS sequence"/>
</dbReference>
<keyword evidence="1" id="KW-0472">Membrane</keyword>
<name>A0A2G6K788_9BACT</name>
<dbReference type="InterPro" id="IPR050194">
    <property type="entry name" value="Glycosyltransferase_grp1"/>
</dbReference>
<evidence type="ECO:0000256" key="1">
    <source>
        <dbReference type="SAM" id="Phobius"/>
    </source>
</evidence>
<gene>
    <name evidence="4" type="ORF">CSA56_18030</name>
</gene>
<keyword evidence="4" id="KW-0808">Transferase</keyword>
<accession>A0A2G6K788</accession>
<feature type="domain" description="Glycosyl transferase family 1" evidence="2">
    <location>
        <begin position="221"/>
        <end position="375"/>
    </location>
</feature>
<dbReference type="GO" id="GO:0016757">
    <property type="term" value="F:glycosyltransferase activity"/>
    <property type="evidence" value="ECO:0007669"/>
    <property type="project" value="TreeGrafter"/>
</dbReference>
<organism evidence="4 5">
    <name type="scientific">candidate division KSB3 bacterium</name>
    <dbReference type="NCBI Taxonomy" id="2044937"/>
    <lineage>
        <taxon>Bacteria</taxon>
        <taxon>candidate division KSB3</taxon>
    </lineage>
</organism>
<keyword evidence="1" id="KW-0812">Transmembrane</keyword>
<dbReference type="Pfam" id="PF13439">
    <property type="entry name" value="Glyco_transf_4"/>
    <property type="match status" value="1"/>
</dbReference>
<evidence type="ECO:0000313" key="4">
    <source>
        <dbReference type="EMBL" id="PIE31531.1"/>
    </source>
</evidence>
<comment type="caution">
    <text evidence="4">The sequence shown here is derived from an EMBL/GenBank/DDBJ whole genome shotgun (WGS) entry which is preliminary data.</text>
</comment>
<proteinExistence type="predicted"/>
<dbReference type="AlphaFoldDB" id="A0A2G6K788"/>
<keyword evidence="1" id="KW-1133">Transmembrane helix</keyword>
<feature type="transmembrane region" description="Helical" evidence="1">
    <location>
        <begin position="89"/>
        <end position="111"/>
    </location>
</feature>
<dbReference type="InterPro" id="IPR028098">
    <property type="entry name" value="Glyco_trans_4-like_N"/>
</dbReference>
<evidence type="ECO:0000259" key="3">
    <source>
        <dbReference type="Pfam" id="PF13439"/>
    </source>
</evidence>